<evidence type="ECO:0000256" key="5">
    <source>
        <dbReference type="ARBA" id="ARBA00023274"/>
    </source>
</evidence>
<dbReference type="InterPro" id="IPR002358">
    <property type="entry name" value="Ribosomal_uL6_CS"/>
</dbReference>
<dbReference type="HAMAP" id="MF_01365_B">
    <property type="entry name" value="Ribosomal_uL6_B"/>
    <property type="match status" value="1"/>
</dbReference>
<dbReference type="GO" id="GO:0002181">
    <property type="term" value="P:cytoplasmic translation"/>
    <property type="evidence" value="ECO:0007669"/>
    <property type="project" value="TreeGrafter"/>
</dbReference>
<evidence type="ECO:0000256" key="3">
    <source>
        <dbReference type="ARBA" id="ARBA00022884"/>
    </source>
</evidence>
<keyword evidence="5 6" id="KW-0687">Ribonucleoprotein</keyword>
<dbReference type="KEGG" id="dku:Desku_3042"/>
<organism evidence="10 11">
    <name type="scientific">Desulfofundulus kuznetsovii (strain DSM 6115 / VKM B-1805 / 17)</name>
    <name type="common">Desulfotomaculum kuznetsovii</name>
    <dbReference type="NCBI Taxonomy" id="760568"/>
    <lineage>
        <taxon>Bacteria</taxon>
        <taxon>Bacillati</taxon>
        <taxon>Bacillota</taxon>
        <taxon>Clostridia</taxon>
        <taxon>Eubacteriales</taxon>
        <taxon>Peptococcaceae</taxon>
        <taxon>Desulfofundulus</taxon>
    </lineage>
</organism>
<keyword evidence="2 6" id="KW-0699">rRNA-binding</keyword>
<dbReference type="PRINTS" id="PR00059">
    <property type="entry name" value="RIBOSOMALL6"/>
</dbReference>
<evidence type="ECO:0000256" key="8">
    <source>
        <dbReference type="RuleBase" id="RU003870"/>
    </source>
</evidence>
<dbReference type="GO" id="GO:0019843">
    <property type="term" value="F:rRNA binding"/>
    <property type="evidence" value="ECO:0007669"/>
    <property type="project" value="UniProtKB-UniRule"/>
</dbReference>
<evidence type="ECO:0000256" key="2">
    <source>
        <dbReference type="ARBA" id="ARBA00022730"/>
    </source>
</evidence>
<dbReference type="AlphaFoldDB" id="A0AAU8Q1H7"/>
<name>A0AAU8Q1H7_DESK7</name>
<evidence type="ECO:0000256" key="7">
    <source>
        <dbReference type="RuleBase" id="RU003869"/>
    </source>
</evidence>
<evidence type="ECO:0000313" key="11">
    <source>
        <dbReference type="Proteomes" id="UP000009229"/>
    </source>
</evidence>
<evidence type="ECO:0000256" key="1">
    <source>
        <dbReference type="ARBA" id="ARBA00009356"/>
    </source>
</evidence>
<dbReference type="Proteomes" id="UP000009229">
    <property type="component" value="Chromosome"/>
</dbReference>
<dbReference type="RefSeq" id="WP_013824048.1">
    <property type="nucleotide sequence ID" value="NC_015573.1"/>
</dbReference>
<dbReference type="SUPFAM" id="SSF56053">
    <property type="entry name" value="Ribosomal protein L6"/>
    <property type="match status" value="2"/>
</dbReference>
<protein>
    <recommendedName>
        <fullName evidence="6">Large ribosomal subunit protein uL6</fullName>
    </recommendedName>
</protein>
<evidence type="ECO:0000256" key="6">
    <source>
        <dbReference type="HAMAP-Rule" id="MF_01365"/>
    </source>
</evidence>
<accession>A0AAU8Q1H7</accession>
<dbReference type="Gene3D" id="3.90.930.12">
    <property type="entry name" value="Ribosomal protein L6, alpha-beta domain"/>
    <property type="match status" value="2"/>
</dbReference>
<keyword evidence="11" id="KW-1185">Reference proteome</keyword>
<dbReference type="PIRSF" id="PIRSF002162">
    <property type="entry name" value="Ribosomal_L6"/>
    <property type="match status" value="1"/>
</dbReference>
<dbReference type="FunFam" id="3.90.930.12:FF:000002">
    <property type="entry name" value="50S ribosomal protein L6"/>
    <property type="match status" value="1"/>
</dbReference>
<dbReference type="NCBIfam" id="TIGR03654">
    <property type="entry name" value="L6_bact"/>
    <property type="match status" value="1"/>
</dbReference>
<dbReference type="Pfam" id="PF00347">
    <property type="entry name" value="Ribosomal_L6"/>
    <property type="match status" value="2"/>
</dbReference>
<comment type="subunit">
    <text evidence="6">Part of the 50S ribosomal subunit.</text>
</comment>
<feature type="domain" description="Large ribosomal subunit protein uL6 alpha-beta" evidence="9">
    <location>
        <begin position="12"/>
        <end position="83"/>
    </location>
</feature>
<dbReference type="PANTHER" id="PTHR11655">
    <property type="entry name" value="60S/50S RIBOSOMAL PROTEIN L6/L9"/>
    <property type="match status" value="1"/>
</dbReference>
<feature type="domain" description="Large ribosomal subunit protein uL6 alpha-beta" evidence="9">
    <location>
        <begin position="91"/>
        <end position="165"/>
    </location>
</feature>
<dbReference type="InterPro" id="IPR019906">
    <property type="entry name" value="Ribosomal_uL6_bac-type"/>
</dbReference>
<comment type="function">
    <text evidence="6 8">This protein binds to the 23S rRNA, and is important in its secondary structure. It is located near the subunit interface in the base of the L7/L12 stalk, and near the tRNA binding site of the peptidyltransferase center.</text>
</comment>
<evidence type="ECO:0000256" key="4">
    <source>
        <dbReference type="ARBA" id="ARBA00022980"/>
    </source>
</evidence>
<dbReference type="InterPro" id="IPR000702">
    <property type="entry name" value="Ribosomal_uL6-like"/>
</dbReference>
<dbReference type="GO" id="GO:0003735">
    <property type="term" value="F:structural constituent of ribosome"/>
    <property type="evidence" value="ECO:0007669"/>
    <property type="project" value="UniProtKB-UniRule"/>
</dbReference>
<evidence type="ECO:0000259" key="9">
    <source>
        <dbReference type="Pfam" id="PF00347"/>
    </source>
</evidence>
<comment type="similarity">
    <text evidence="1 6 7">Belongs to the universal ribosomal protein uL6 family.</text>
</comment>
<proteinExistence type="inferred from homology"/>
<dbReference type="GO" id="GO:0022625">
    <property type="term" value="C:cytosolic large ribosomal subunit"/>
    <property type="evidence" value="ECO:0007669"/>
    <property type="project" value="UniProtKB-UniRule"/>
</dbReference>
<dbReference type="InterPro" id="IPR020040">
    <property type="entry name" value="Ribosomal_uL6_a/b-dom"/>
</dbReference>
<evidence type="ECO:0000313" key="10">
    <source>
        <dbReference type="EMBL" id="AEG16538.1"/>
    </source>
</evidence>
<dbReference type="PROSITE" id="PS00525">
    <property type="entry name" value="RIBOSOMAL_L6_1"/>
    <property type="match status" value="1"/>
</dbReference>
<keyword evidence="4 6" id="KW-0689">Ribosomal protein</keyword>
<dbReference type="EMBL" id="CP002770">
    <property type="protein sequence ID" value="AEG16538.1"/>
    <property type="molecule type" value="Genomic_DNA"/>
</dbReference>
<keyword evidence="3 6" id="KW-0694">RNA-binding</keyword>
<dbReference type="PANTHER" id="PTHR11655:SF14">
    <property type="entry name" value="LARGE RIBOSOMAL SUBUNIT PROTEIN UL6M"/>
    <property type="match status" value="1"/>
</dbReference>
<gene>
    <name evidence="6" type="primary">rplF</name>
    <name evidence="10" type="ordered locus">Desku_3042</name>
</gene>
<sequence>MSRIGKKPIALPQGVDVQIEGNTVRIKGPKGQLEREFHRDMRIRLDEEGRLVVERPSDEKLHRSLHGLTRTLLFNMVEGVTKGFAKTLELVGVGYRATKQGNKLVLSVGYSHPVEIVPPPGLEIEVPAPNKIVVKGTDKEKVGALAAVIRGVREPEPYKGKGIKYENEQIRRKAGKAGGKGKK</sequence>
<dbReference type="InterPro" id="IPR036789">
    <property type="entry name" value="Ribosomal_uL6-like_a/b-dom_sf"/>
</dbReference>
<reference evidence="11" key="1">
    <citation type="submission" date="2011-05" db="EMBL/GenBank/DDBJ databases">
        <title>Complete sequence of Desulfotomaculum kuznetsovii DSM 6115.</title>
        <authorList>
            <person name="Lucas S."/>
            <person name="Han J."/>
            <person name="Lapidus A."/>
            <person name="Cheng J.-F."/>
            <person name="Goodwin L."/>
            <person name="Pitluck S."/>
            <person name="Peters L."/>
            <person name="Mikhailova N."/>
            <person name="Lu M."/>
            <person name="Saunders E."/>
            <person name="Han C."/>
            <person name="Tapia R."/>
            <person name="Land M."/>
            <person name="Hauser L."/>
            <person name="Kyrpides N."/>
            <person name="Ivanova N."/>
            <person name="Pagani I."/>
            <person name="Nazina T."/>
            <person name="Ivanova A."/>
            <person name="Parshina S."/>
            <person name="Kuever J."/>
            <person name="Muyzer G."/>
            <person name="Plugge C."/>
            <person name="Stams A."/>
            <person name="Woyke T."/>
        </authorList>
    </citation>
    <scope>NUCLEOTIDE SEQUENCE [LARGE SCALE GENOMIC DNA]</scope>
    <source>
        <strain evidence="11">DSM 6115 / VKM B-1805 / 17</strain>
    </source>
</reference>
<dbReference type="FunFam" id="3.90.930.12:FF:000001">
    <property type="entry name" value="50S ribosomal protein L6"/>
    <property type="match status" value="1"/>
</dbReference>